<keyword evidence="4 5" id="KW-0472">Membrane</keyword>
<dbReference type="InterPro" id="IPR022764">
    <property type="entry name" value="Peptidase_S54_rhomboid_dom"/>
</dbReference>
<sequence length="322" mass="33972">MVRRGASRWWCDVVPLLAASGLRVRAGVAPAWPLVLASRGIPYRLQHRSWGAALYVPLLYERLAAAEILRAEHENTPAAAVPLPAPVFPTAAVTYWVLLCLAVWHGVRMHWWPWLNHFLPAVGGLSAEQWAEAGRMDGMRVLVDREWFRVVTALTLHADSGHLLGNVVSGGVFMPLLCRRTGAGAGWLLVLLAGAAGNVCSVLFSGYDYLSMGASTGVFGAVGALCGITLALEGRQGRVKAFAVIAAGLGLLAMLGMEGERTDITAHVAGLVCGFAAGRLSGGLLHPGGAAVVSRRWMQTCCGLAAVLLTGAAWGCALAVYM</sequence>
<feature type="transmembrane region" description="Helical" evidence="5">
    <location>
        <begin position="239"/>
        <end position="258"/>
    </location>
</feature>
<dbReference type="Pfam" id="PF01694">
    <property type="entry name" value="Rhomboid"/>
    <property type="match status" value="1"/>
</dbReference>
<feature type="transmembrane region" description="Helical" evidence="5">
    <location>
        <begin position="210"/>
        <end position="232"/>
    </location>
</feature>
<feature type="transmembrane region" description="Helical" evidence="5">
    <location>
        <begin position="184"/>
        <end position="204"/>
    </location>
</feature>
<organism evidence="7 8">
    <name type="scientific">Oleidesulfovibrio alaskensis (strain ATCC BAA-1058 / DSM 17464 / G20)</name>
    <name type="common">Desulfovibrio alaskensis</name>
    <dbReference type="NCBI Taxonomy" id="207559"/>
    <lineage>
        <taxon>Bacteria</taxon>
        <taxon>Pseudomonadati</taxon>
        <taxon>Thermodesulfobacteriota</taxon>
        <taxon>Desulfovibrionia</taxon>
        <taxon>Desulfovibrionales</taxon>
        <taxon>Desulfovibrionaceae</taxon>
        <taxon>Oleidesulfovibrio</taxon>
    </lineage>
</organism>
<dbReference type="GO" id="GO:0016020">
    <property type="term" value="C:membrane"/>
    <property type="evidence" value="ECO:0007669"/>
    <property type="project" value="UniProtKB-SubCell"/>
</dbReference>
<evidence type="ECO:0000256" key="5">
    <source>
        <dbReference type="SAM" id="Phobius"/>
    </source>
</evidence>
<evidence type="ECO:0000313" key="8">
    <source>
        <dbReference type="Proteomes" id="UP000002710"/>
    </source>
</evidence>
<evidence type="ECO:0000256" key="1">
    <source>
        <dbReference type="ARBA" id="ARBA00004141"/>
    </source>
</evidence>
<dbReference type="eggNOG" id="COG0705">
    <property type="taxonomic scope" value="Bacteria"/>
</dbReference>
<keyword evidence="3 5" id="KW-1133">Transmembrane helix</keyword>
<evidence type="ECO:0000256" key="4">
    <source>
        <dbReference type="ARBA" id="ARBA00023136"/>
    </source>
</evidence>
<feature type="transmembrane region" description="Helical" evidence="5">
    <location>
        <begin position="264"/>
        <end position="285"/>
    </location>
</feature>
<dbReference type="KEGG" id="dde:Dde_2421"/>
<evidence type="ECO:0000313" key="7">
    <source>
        <dbReference type="EMBL" id="ABB39218.1"/>
    </source>
</evidence>
<dbReference type="InterPro" id="IPR035952">
    <property type="entry name" value="Rhomboid-like_sf"/>
</dbReference>
<protein>
    <submittedName>
        <fullName evidence="7">Rhomboid family protein</fullName>
    </submittedName>
</protein>
<dbReference type="Gene3D" id="1.20.1540.10">
    <property type="entry name" value="Rhomboid-like"/>
    <property type="match status" value="1"/>
</dbReference>
<feature type="transmembrane region" description="Helical" evidence="5">
    <location>
        <begin position="297"/>
        <end position="321"/>
    </location>
</feature>
<gene>
    <name evidence="7" type="ordered locus">Dde_2421</name>
</gene>
<dbReference type="STRING" id="207559.Dde_2421"/>
<name>Q30YM8_OLEA2</name>
<dbReference type="PANTHER" id="PTHR43066">
    <property type="entry name" value="RHOMBOID-RELATED PROTEIN"/>
    <property type="match status" value="1"/>
</dbReference>
<evidence type="ECO:0000256" key="2">
    <source>
        <dbReference type="ARBA" id="ARBA00022692"/>
    </source>
</evidence>
<dbReference type="EMBL" id="CP000112">
    <property type="protein sequence ID" value="ABB39218.1"/>
    <property type="molecule type" value="Genomic_DNA"/>
</dbReference>
<accession>Q30YM8</accession>
<keyword evidence="2 5" id="KW-0812">Transmembrane</keyword>
<proteinExistence type="predicted"/>
<keyword evidence="8" id="KW-1185">Reference proteome</keyword>
<comment type="subcellular location">
    <subcellularLocation>
        <location evidence="1">Membrane</location>
        <topology evidence="1">Multi-pass membrane protein</topology>
    </subcellularLocation>
</comment>
<reference evidence="7 8" key="1">
    <citation type="journal article" date="2011" name="J. Bacteriol.">
        <title>Complete genome sequence and updated annotation of Desulfovibrio alaskensis G20.</title>
        <authorList>
            <person name="Hauser L.J."/>
            <person name="Land M.L."/>
            <person name="Brown S.D."/>
            <person name="Larimer F."/>
            <person name="Keller K.L."/>
            <person name="Rapp-Giles B.J."/>
            <person name="Price M.N."/>
            <person name="Lin M."/>
            <person name="Bruce D.C."/>
            <person name="Detter J.C."/>
            <person name="Tapia R."/>
            <person name="Han C.S."/>
            <person name="Goodwin L.A."/>
            <person name="Cheng J.F."/>
            <person name="Pitluck S."/>
            <person name="Copeland A."/>
            <person name="Lucas S."/>
            <person name="Nolan M."/>
            <person name="Lapidus A.L."/>
            <person name="Palumbo A.V."/>
            <person name="Wall J.D."/>
        </authorList>
    </citation>
    <scope>NUCLEOTIDE SEQUENCE [LARGE SCALE GENOMIC DNA]</scope>
    <source>
        <strain evidence="8">ATCC BAA 1058 / DSM 17464 / G20</strain>
    </source>
</reference>
<dbReference type="SUPFAM" id="SSF144091">
    <property type="entry name" value="Rhomboid-like"/>
    <property type="match status" value="1"/>
</dbReference>
<dbReference type="HOGENOM" id="CLU_061963_0_0_7"/>
<evidence type="ECO:0000256" key="3">
    <source>
        <dbReference type="ARBA" id="ARBA00022989"/>
    </source>
</evidence>
<dbReference type="AlphaFoldDB" id="Q30YM8"/>
<dbReference type="PANTHER" id="PTHR43066:SF5">
    <property type="entry name" value="RHOMBOID-LIKE PROTEIN 11, CHLOROPLASTIC-RELATED"/>
    <property type="match status" value="1"/>
</dbReference>
<dbReference type="GO" id="GO:0004252">
    <property type="term" value="F:serine-type endopeptidase activity"/>
    <property type="evidence" value="ECO:0007669"/>
    <property type="project" value="InterPro"/>
</dbReference>
<feature type="domain" description="Peptidase S54 rhomboid" evidence="6">
    <location>
        <begin position="145"/>
        <end position="279"/>
    </location>
</feature>
<dbReference type="Proteomes" id="UP000002710">
    <property type="component" value="Chromosome"/>
</dbReference>
<evidence type="ECO:0000259" key="6">
    <source>
        <dbReference type="Pfam" id="PF01694"/>
    </source>
</evidence>